<dbReference type="CDD" id="cd00082">
    <property type="entry name" value="HisKA"/>
    <property type="match status" value="1"/>
</dbReference>
<dbReference type="EMBL" id="JAVDWO010000001">
    <property type="protein sequence ID" value="MDR7191596.1"/>
    <property type="molecule type" value="Genomic_DNA"/>
</dbReference>
<dbReference type="Proteomes" id="UP001256588">
    <property type="component" value="Unassembled WGS sequence"/>
</dbReference>
<comment type="caution">
    <text evidence="9">The sequence shown here is derived from an EMBL/GenBank/DDBJ whole genome shotgun (WGS) entry which is preliminary data.</text>
</comment>
<dbReference type="Pfam" id="PF07495">
    <property type="entry name" value="Y_Y_Y"/>
    <property type="match status" value="1"/>
</dbReference>
<dbReference type="SUPFAM" id="SSF55874">
    <property type="entry name" value="ATPase domain of HSP90 chaperone/DNA topoisomerase II/histidine kinase"/>
    <property type="match status" value="1"/>
</dbReference>
<comment type="catalytic activity">
    <reaction evidence="1">
        <text>ATP + protein L-histidine = ADP + protein N-phospho-L-histidine.</text>
        <dbReference type="EC" id="2.7.13.3"/>
    </reaction>
</comment>
<dbReference type="PRINTS" id="PR00344">
    <property type="entry name" value="BCTRLSENSOR"/>
</dbReference>
<dbReference type="SMART" id="SM00448">
    <property type="entry name" value="REC"/>
    <property type="match status" value="1"/>
</dbReference>
<dbReference type="Gene3D" id="2.130.10.10">
    <property type="entry name" value="YVTN repeat-like/Quinoprotein amine dehydrogenase"/>
    <property type="match status" value="4"/>
</dbReference>
<dbReference type="InterPro" id="IPR015943">
    <property type="entry name" value="WD40/YVTN_repeat-like_dom_sf"/>
</dbReference>
<feature type="chain" id="PRO_5046707143" description="histidine kinase" evidence="6">
    <location>
        <begin position="23"/>
        <end position="1191"/>
    </location>
</feature>
<dbReference type="PANTHER" id="PTHR43547">
    <property type="entry name" value="TWO-COMPONENT HISTIDINE KINASE"/>
    <property type="match status" value="1"/>
</dbReference>
<dbReference type="InterPro" id="IPR011006">
    <property type="entry name" value="CheY-like_superfamily"/>
</dbReference>
<dbReference type="InterPro" id="IPR011123">
    <property type="entry name" value="Y_Y_Y"/>
</dbReference>
<dbReference type="SMART" id="SM00388">
    <property type="entry name" value="HisKA"/>
    <property type="match status" value="1"/>
</dbReference>
<evidence type="ECO:0000256" key="3">
    <source>
        <dbReference type="ARBA" id="ARBA00022553"/>
    </source>
</evidence>
<evidence type="ECO:0000313" key="9">
    <source>
        <dbReference type="EMBL" id="MDR7191596.1"/>
    </source>
</evidence>
<evidence type="ECO:0000259" key="7">
    <source>
        <dbReference type="PROSITE" id="PS50109"/>
    </source>
</evidence>
<dbReference type="SMART" id="SM00387">
    <property type="entry name" value="HATPase_c"/>
    <property type="match status" value="1"/>
</dbReference>
<reference evidence="9 10" key="1">
    <citation type="submission" date="2023-07" db="EMBL/GenBank/DDBJ databases">
        <title>Sorghum-associated microbial communities from plants grown in Nebraska, USA.</title>
        <authorList>
            <person name="Schachtman D."/>
        </authorList>
    </citation>
    <scope>NUCLEOTIDE SEQUENCE [LARGE SCALE GENOMIC DNA]</scope>
    <source>
        <strain evidence="9 10">4099</strain>
    </source>
</reference>
<keyword evidence="5" id="KW-0812">Transmembrane</keyword>
<evidence type="ECO:0000256" key="5">
    <source>
        <dbReference type="SAM" id="Phobius"/>
    </source>
</evidence>
<dbReference type="Gene3D" id="2.60.40.10">
    <property type="entry name" value="Immunoglobulins"/>
    <property type="match status" value="1"/>
</dbReference>
<feature type="domain" description="Histidine kinase" evidence="7">
    <location>
        <begin position="823"/>
        <end position="1041"/>
    </location>
</feature>
<evidence type="ECO:0000256" key="2">
    <source>
        <dbReference type="ARBA" id="ARBA00012438"/>
    </source>
</evidence>
<keyword evidence="6" id="KW-0732">Signal</keyword>
<dbReference type="InterPro" id="IPR036890">
    <property type="entry name" value="HATPase_C_sf"/>
</dbReference>
<dbReference type="Pfam" id="PF00512">
    <property type="entry name" value="HisKA"/>
    <property type="match status" value="1"/>
</dbReference>
<feature type="transmembrane region" description="Helical" evidence="5">
    <location>
        <begin position="765"/>
        <end position="788"/>
    </location>
</feature>
<dbReference type="InterPro" id="IPR003594">
    <property type="entry name" value="HATPase_dom"/>
</dbReference>
<evidence type="ECO:0000256" key="4">
    <source>
        <dbReference type="PROSITE-ProRule" id="PRU00169"/>
    </source>
</evidence>
<dbReference type="PANTHER" id="PTHR43547:SF2">
    <property type="entry name" value="HYBRID SIGNAL TRANSDUCTION HISTIDINE KINASE C"/>
    <property type="match status" value="1"/>
</dbReference>
<evidence type="ECO:0000256" key="6">
    <source>
        <dbReference type="SAM" id="SignalP"/>
    </source>
</evidence>
<accession>A0ABU1XS54</accession>
<keyword evidence="5" id="KW-0472">Membrane</keyword>
<dbReference type="InterPro" id="IPR011110">
    <property type="entry name" value="Reg_prop"/>
</dbReference>
<dbReference type="Gene3D" id="3.40.50.2300">
    <property type="match status" value="1"/>
</dbReference>
<dbReference type="PROSITE" id="PS50110">
    <property type="entry name" value="RESPONSE_REGULATORY"/>
    <property type="match status" value="1"/>
</dbReference>
<dbReference type="CDD" id="cd16922">
    <property type="entry name" value="HATPase_EvgS-ArcB-TorS-like"/>
    <property type="match status" value="1"/>
</dbReference>
<dbReference type="InterPro" id="IPR013783">
    <property type="entry name" value="Ig-like_fold"/>
</dbReference>
<feature type="domain" description="Response regulatory" evidence="8">
    <location>
        <begin position="1064"/>
        <end position="1178"/>
    </location>
</feature>
<dbReference type="Pfam" id="PF00072">
    <property type="entry name" value="Response_reg"/>
    <property type="match status" value="1"/>
</dbReference>
<dbReference type="InterPro" id="IPR004358">
    <property type="entry name" value="Sig_transdc_His_kin-like_C"/>
</dbReference>
<evidence type="ECO:0000259" key="8">
    <source>
        <dbReference type="PROSITE" id="PS50110"/>
    </source>
</evidence>
<dbReference type="Gene3D" id="1.10.287.130">
    <property type="match status" value="1"/>
</dbReference>
<evidence type="ECO:0000256" key="1">
    <source>
        <dbReference type="ARBA" id="ARBA00000085"/>
    </source>
</evidence>
<keyword evidence="10" id="KW-1185">Reference proteome</keyword>
<dbReference type="InterPro" id="IPR003661">
    <property type="entry name" value="HisK_dim/P_dom"/>
</dbReference>
<proteinExistence type="predicted"/>
<dbReference type="EC" id="2.7.13.3" evidence="2"/>
<gene>
    <name evidence="9" type="ORF">J2W68_000298</name>
</gene>
<dbReference type="InterPro" id="IPR036097">
    <property type="entry name" value="HisK_dim/P_sf"/>
</dbReference>
<dbReference type="SUPFAM" id="SSF47384">
    <property type="entry name" value="Homodimeric domain of signal transducing histidine kinase"/>
    <property type="match status" value="1"/>
</dbReference>
<dbReference type="PROSITE" id="PS50109">
    <property type="entry name" value="HIS_KIN"/>
    <property type="match status" value="1"/>
</dbReference>
<dbReference type="InterPro" id="IPR005467">
    <property type="entry name" value="His_kinase_dom"/>
</dbReference>
<evidence type="ECO:0000313" key="10">
    <source>
        <dbReference type="Proteomes" id="UP001256588"/>
    </source>
</evidence>
<feature type="signal peptide" evidence="6">
    <location>
        <begin position="1"/>
        <end position="22"/>
    </location>
</feature>
<feature type="modified residue" description="4-aspartylphosphate" evidence="4">
    <location>
        <position position="1113"/>
    </location>
</feature>
<dbReference type="InterPro" id="IPR001789">
    <property type="entry name" value="Sig_transdc_resp-reg_receiver"/>
</dbReference>
<keyword evidence="5" id="KW-1133">Transmembrane helix</keyword>
<name>A0ABU1XS54_9GAMM</name>
<dbReference type="Pfam" id="PF07494">
    <property type="entry name" value="Reg_prop"/>
    <property type="match status" value="2"/>
</dbReference>
<protein>
    <recommendedName>
        <fullName evidence="2">histidine kinase</fullName>
        <ecNumber evidence="2">2.7.13.3</ecNumber>
    </recommendedName>
</protein>
<keyword evidence="3 4" id="KW-0597">Phosphoprotein</keyword>
<dbReference type="SUPFAM" id="SSF52172">
    <property type="entry name" value="CheY-like"/>
    <property type="match status" value="1"/>
</dbReference>
<dbReference type="Pfam" id="PF02518">
    <property type="entry name" value="HATPase_c"/>
    <property type="match status" value="1"/>
</dbReference>
<organism evidence="9 10">
    <name type="scientific">Luteimonas terrae</name>
    <dbReference type="NCBI Taxonomy" id="1530191"/>
    <lineage>
        <taxon>Bacteria</taxon>
        <taxon>Pseudomonadati</taxon>
        <taxon>Pseudomonadota</taxon>
        <taxon>Gammaproteobacteria</taxon>
        <taxon>Lysobacterales</taxon>
        <taxon>Lysobacteraceae</taxon>
        <taxon>Luteimonas</taxon>
    </lineage>
</organism>
<dbReference type="SUPFAM" id="SSF63829">
    <property type="entry name" value="Calcium-dependent phosphotriesterase"/>
    <property type="match status" value="3"/>
</dbReference>
<sequence length="1191" mass="130768">MRLAGMMLVGWLCSLWAGAVWAQEAAVTASIPQPRQIGVLDGLPSNRVNGIAEDQQGYLWIATRDGLARFDGVGFRIWRIEDGLQDNLVWAVHVDAQDRVWVGTSRGVLSMLDARRTTFTHYSHASHPEINVDDIWSVTSTADGAVWFGTGESGLYRLGPDGGLRQFRADAANPRSLPSDSVGYFAISREGTLWIGTRDGVASWNGRDFQRIKMPAGMSGVVDGLSFDSGGDLWIAVAADGVVRMTAGRIERVSLRDPVLNQPLLHMLIEDRQGTRWFDSRSGLARSVDGQVENVPLVSYTSRGALRPYWTAAYQDREGGLWFASSDAALWYLPANWRNFTTLKRQVSDPTSMANAFVRGVASASDGGFWLVGSGGMLDHLDPKTGSIDHRLPRVCGDLVIRTVYEAANGVIWIGCFEQLVRFDPTTGVIRRWHRDDVQDPTVKGHIDHIAEMDDGTLWFASHYEIQARAPDGRVSESIRWDDIRGQRPAIRPTQATRGPDGTLWLATDSGLYSWNRTDRKFKPVPGAPDWEVGAFARQGGDTIWVAGAGRLGAYEWTGVELKAKRMYGHADGLPLVMSGGIALDDEGNIWMTTVRGLVRIEPSTSRIRIYGARDGLPSQDFSDQKFGVSNAGHLAVGSAEGLLLFHPKNVHRRETTPPLVIELLDVRRGDAEVELPMQGAIQLRHGDRDLRVVARLLSFTDAHTHHYRFRLDGYESEWVNADEAAERVFPRLESGRYTLLVEARTEDGEWTALAPMSIHQAPPWWRTIWAFIAGFLIVLILVALAAASYRRRLRRKAEWQLAEHKRQLAEQASLAKTRFLATLGHEVRTPMTGVLGMSELLLHTTLDARQRGYAESIRRAGEHLMRLVNDALDLARIEAGRLELDPQPFEVARLVQDVVAMCAPMARQKSLGFDVVVDPAVPAWVLGDPGRVRQILLNLLGNAVKFTEKGSLGLRVEVDPSGALCFVVTDTGPGLSSEQRERLFRRFEQAEGARTASRYGGSGLGLAISQELSATMGGQIDVDSTPGEGTRFRVVLPLPVVTDPPPPQSDCGGERITSAVSLEILLVEDDQTISEVVAGLLHSQGHEVVHVMHGLAALSEIATRSFDLALLDLDLPGIDGLALAGMMRAHGFVQPIVAVTARADAEAEAAARAAGFDGFLRKPLTGEMLSDTLALSWRPRRDDDEPPGGL</sequence>
<dbReference type="RefSeq" id="WP_310231996.1">
    <property type="nucleotide sequence ID" value="NZ_JAVDWO010000001.1"/>
</dbReference>
<dbReference type="Gene3D" id="3.30.565.10">
    <property type="entry name" value="Histidine kinase-like ATPase, C-terminal domain"/>
    <property type="match status" value="1"/>
</dbReference>